<keyword evidence="3" id="KW-1185">Reference proteome</keyword>
<dbReference type="Proteomes" id="UP000692954">
    <property type="component" value="Unassembled WGS sequence"/>
</dbReference>
<evidence type="ECO:0000313" key="3">
    <source>
        <dbReference type="Proteomes" id="UP000692954"/>
    </source>
</evidence>
<comment type="caution">
    <text evidence="2">The sequence shown here is derived from an EMBL/GenBank/DDBJ whole genome shotgun (WGS) entry which is preliminary data.</text>
</comment>
<dbReference type="AlphaFoldDB" id="A0A8S1KN72"/>
<accession>A0A8S1KN72</accession>
<proteinExistence type="predicted"/>
<name>A0A8S1KN72_9CILI</name>
<organism evidence="2 3">
    <name type="scientific">Paramecium sonneborni</name>
    <dbReference type="NCBI Taxonomy" id="65129"/>
    <lineage>
        <taxon>Eukaryota</taxon>
        <taxon>Sar</taxon>
        <taxon>Alveolata</taxon>
        <taxon>Ciliophora</taxon>
        <taxon>Intramacronucleata</taxon>
        <taxon>Oligohymenophorea</taxon>
        <taxon>Peniculida</taxon>
        <taxon>Parameciidae</taxon>
        <taxon>Paramecium</taxon>
    </lineage>
</organism>
<gene>
    <name evidence="2" type="ORF">PSON_ATCC_30995.1.T0090286</name>
</gene>
<evidence type="ECO:0000259" key="1">
    <source>
        <dbReference type="SMART" id="SM00336"/>
    </source>
</evidence>
<sequence>MEELLECTKCGNEVDQILALSCEHNLCLQCSAKLYNKLQCQTLVCEICSSQTLLDPSAIEVLQEMYKMQSSRMSTANLKSSRQQIQYQASTHSKSSQIHLNTQQGLTVTCQQHSSEEALLYCYTCETPCFCMECYLQGLHKNHEVKNVQKSYSIIRTTKADQFYQKVKSSQDQLLQDQCKFAAKKKELVEINTSTKMQIQSNFQELYKALQLKESELIQVADDTMCEKVKEIDTEVQKIQTQMDKLNDVLSDIESYFPDHPDQSQAIMAFNYIALNNRKIDQLTRTILTDRNTWGASLQLQYQLDPQSIIQQIEDIKSTKLKIMSLRALETVEPTINEKKLYERARDDRTKRLFQFQTPIHQVILDENKENNQSFIANNGDQTQLSDFQRKFQEAKRTLSQRQKLN</sequence>
<evidence type="ECO:0000313" key="2">
    <source>
        <dbReference type="EMBL" id="CAD8055523.1"/>
    </source>
</evidence>
<dbReference type="SMART" id="SM00336">
    <property type="entry name" value="BBOX"/>
    <property type="match status" value="1"/>
</dbReference>
<dbReference type="EMBL" id="CAJJDN010000009">
    <property type="protein sequence ID" value="CAD8055523.1"/>
    <property type="molecule type" value="Genomic_DNA"/>
</dbReference>
<dbReference type="OrthoDB" id="414534at2759"/>
<dbReference type="PANTHER" id="PTHR24103">
    <property type="entry name" value="E3 UBIQUITIN-PROTEIN LIGASE TRIM"/>
    <property type="match status" value="1"/>
</dbReference>
<dbReference type="CDD" id="cd19756">
    <property type="entry name" value="Bbox2"/>
    <property type="match status" value="1"/>
</dbReference>
<reference evidence="2" key="1">
    <citation type="submission" date="2021-01" db="EMBL/GenBank/DDBJ databases">
        <authorList>
            <consortium name="Genoscope - CEA"/>
            <person name="William W."/>
        </authorList>
    </citation>
    <scope>NUCLEOTIDE SEQUENCE</scope>
</reference>
<protein>
    <recommendedName>
        <fullName evidence="1">B box-type domain-containing protein</fullName>
    </recommendedName>
</protein>
<dbReference type="Pfam" id="PF00643">
    <property type="entry name" value="zf-B_box"/>
    <property type="match status" value="1"/>
</dbReference>
<dbReference type="InterPro" id="IPR000315">
    <property type="entry name" value="Znf_B-box"/>
</dbReference>
<feature type="domain" description="B box-type" evidence="1">
    <location>
        <begin position="105"/>
        <end position="148"/>
    </location>
</feature>
<dbReference type="GO" id="GO:0008270">
    <property type="term" value="F:zinc ion binding"/>
    <property type="evidence" value="ECO:0007669"/>
    <property type="project" value="InterPro"/>
</dbReference>
<dbReference type="InterPro" id="IPR050143">
    <property type="entry name" value="TRIM/RBCC"/>
</dbReference>